<dbReference type="InterPro" id="IPR013083">
    <property type="entry name" value="Znf_RING/FYVE/PHD"/>
</dbReference>
<dbReference type="InterPro" id="IPR001841">
    <property type="entry name" value="Znf_RING"/>
</dbReference>
<sequence>MGNNWIFDSRFGSINRALNLNVLCVSLLAWNQSATQFLYVVSGFLLLCTPHHLLSWLQHEYGLFKQRCLRQPISCLPTWNYKVVNVNEQDGVDNEHSNSAPANEEECCICLAKYKDKEEVRQLSCPQRFHLKCVDKWLRIISFCPLCKQKPRR</sequence>
<dbReference type="PANTHER" id="PTHR46225:SF1">
    <property type="entry name" value="RING_U-BOX SUPERFAMILY PROTEIN"/>
    <property type="match status" value="1"/>
</dbReference>
<keyword evidence="1" id="KW-0863">Zinc-finger</keyword>
<name>A0AAV2CD21_9ROSI</name>
<proteinExistence type="predicted"/>
<organism evidence="3 4">
    <name type="scientific">Linum trigynum</name>
    <dbReference type="NCBI Taxonomy" id="586398"/>
    <lineage>
        <taxon>Eukaryota</taxon>
        <taxon>Viridiplantae</taxon>
        <taxon>Streptophyta</taxon>
        <taxon>Embryophyta</taxon>
        <taxon>Tracheophyta</taxon>
        <taxon>Spermatophyta</taxon>
        <taxon>Magnoliopsida</taxon>
        <taxon>eudicotyledons</taxon>
        <taxon>Gunneridae</taxon>
        <taxon>Pentapetalae</taxon>
        <taxon>rosids</taxon>
        <taxon>fabids</taxon>
        <taxon>Malpighiales</taxon>
        <taxon>Linaceae</taxon>
        <taxon>Linum</taxon>
    </lineage>
</organism>
<evidence type="ECO:0000313" key="3">
    <source>
        <dbReference type="EMBL" id="CAL1353766.1"/>
    </source>
</evidence>
<dbReference type="EMBL" id="OZ034813">
    <property type="protein sequence ID" value="CAL1353766.1"/>
    <property type="molecule type" value="Genomic_DNA"/>
</dbReference>
<evidence type="ECO:0000313" key="4">
    <source>
        <dbReference type="Proteomes" id="UP001497516"/>
    </source>
</evidence>
<evidence type="ECO:0000259" key="2">
    <source>
        <dbReference type="PROSITE" id="PS50089"/>
    </source>
</evidence>
<dbReference type="Pfam" id="PF13639">
    <property type="entry name" value="zf-RING_2"/>
    <property type="match status" value="1"/>
</dbReference>
<keyword evidence="1" id="KW-0479">Metal-binding</keyword>
<evidence type="ECO:0000256" key="1">
    <source>
        <dbReference type="PROSITE-ProRule" id="PRU00175"/>
    </source>
</evidence>
<gene>
    <name evidence="3" type="ORF">LTRI10_LOCUS1640</name>
</gene>
<dbReference type="AlphaFoldDB" id="A0AAV2CD21"/>
<protein>
    <recommendedName>
        <fullName evidence="2">RING-type domain-containing protein</fullName>
    </recommendedName>
</protein>
<accession>A0AAV2CD21</accession>
<dbReference type="PANTHER" id="PTHR46225">
    <property type="entry name" value="C3H4 TYPE ZINC FINGER PROTEIN"/>
    <property type="match status" value="1"/>
</dbReference>
<dbReference type="GO" id="GO:0008270">
    <property type="term" value="F:zinc ion binding"/>
    <property type="evidence" value="ECO:0007669"/>
    <property type="project" value="UniProtKB-KW"/>
</dbReference>
<dbReference type="Proteomes" id="UP001497516">
    <property type="component" value="Chromosome 1"/>
</dbReference>
<keyword evidence="1" id="KW-0862">Zinc</keyword>
<dbReference type="PROSITE" id="PS50089">
    <property type="entry name" value="ZF_RING_2"/>
    <property type="match status" value="1"/>
</dbReference>
<dbReference type="SUPFAM" id="SSF57850">
    <property type="entry name" value="RING/U-box"/>
    <property type="match status" value="1"/>
</dbReference>
<reference evidence="3 4" key="1">
    <citation type="submission" date="2024-04" db="EMBL/GenBank/DDBJ databases">
        <authorList>
            <person name="Fracassetti M."/>
        </authorList>
    </citation>
    <scope>NUCLEOTIDE SEQUENCE [LARGE SCALE GENOMIC DNA]</scope>
</reference>
<feature type="domain" description="RING-type" evidence="2">
    <location>
        <begin position="107"/>
        <end position="148"/>
    </location>
</feature>
<keyword evidence="4" id="KW-1185">Reference proteome</keyword>
<dbReference type="Gene3D" id="3.30.40.10">
    <property type="entry name" value="Zinc/RING finger domain, C3HC4 (zinc finger)"/>
    <property type="match status" value="1"/>
</dbReference>